<reference evidence="2" key="1">
    <citation type="journal article" date="2015" name="Nature">
        <title>Complex archaea that bridge the gap between prokaryotes and eukaryotes.</title>
        <authorList>
            <person name="Spang A."/>
            <person name="Saw J.H."/>
            <person name="Jorgensen S.L."/>
            <person name="Zaremba-Niedzwiedzka K."/>
            <person name="Martijn J."/>
            <person name="Lind A.E."/>
            <person name="van Eijk R."/>
            <person name="Schleper C."/>
            <person name="Guy L."/>
            <person name="Ettema T.J."/>
        </authorList>
    </citation>
    <scope>NUCLEOTIDE SEQUENCE</scope>
</reference>
<organism evidence="2">
    <name type="scientific">marine sediment metagenome</name>
    <dbReference type="NCBI Taxonomy" id="412755"/>
    <lineage>
        <taxon>unclassified sequences</taxon>
        <taxon>metagenomes</taxon>
        <taxon>ecological metagenomes</taxon>
    </lineage>
</organism>
<dbReference type="EMBL" id="LAZR01025022">
    <property type="protein sequence ID" value="KKL73243.1"/>
    <property type="molecule type" value="Genomic_DNA"/>
</dbReference>
<dbReference type="AlphaFoldDB" id="A0A0F9EGQ1"/>
<protein>
    <submittedName>
        <fullName evidence="2">Uncharacterized protein</fullName>
    </submittedName>
</protein>
<keyword evidence="1" id="KW-0472">Membrane</keyword>
<feature type="transmembrane region" description="Helical" evidence="1">
    <location>
        <begin position="62"/>
        <end position="79"/>
    </location>
</feature>
<name>A0A0F9EGQ1_9ZZZZ</name>
<evidence type="ECO:0000313" key="2">
    <source>
        <dbReference type="EMBL" id="KKL73243.1"/>
    </source>
</evidence>
<sequence>MIFGISLFLLLLSLKTMRDKTFDVEKLTHKISSNDLKVAIAKVIGNLIQYTKFIRNINGKRAKFLFVGIIFFFGGLVYMI</sequence>
<evidence type="ECO:0000256" key="1">
    <source>
        <dbReference type="SAM" id="Phobius"/>
    </source>
</evidence>
<proteinExistence type="predicted"/>
<gene>
    <name evidence="2" type="ORF">LCGC14_2076850</name>
</gene>
<accession>A0A0F9EGQ1</accession>
<comment type="caution">
    <text evidence="2">The sequence shown here is derived from an EMBL/GenBank/DDBJ whole genome shotgun (WGS) entry which is preliminary data.</text>
</comment>
<keyword evidence="1" id="KW-1133">Transmembrane helix</keyword>
<keyword evidence="1" id="KW-0812">Transmembrane</keyword>